<feature type="region of interest" description="Disordered" evidence="1">
    <location>
        <begin position="70"/>
        <end position="124"/>
    </location>
</feature>
<dbReference type="EMBL" id="CADCVR010000102">
    <property type="protein sequence ID" value="CAA9521235.1"/>
    <property type="molecule type" value="Genomic_DNA"/>
</dbReference>
<dbReference type="InterPro" id="IPR008912">
    <property type="entry name" value="Uncharacterised_CoxE"/>
</dbReference>
<dbReference type="PANTHER" id="PTHR39338">
    <property type="entry name" value="BLL5662 PROTEIN-RELATED"/>
    <property type="match status" value="1"/>
</dbReference>
<dbReference type="InterPro" id="IPR036465">
    <property type="entry name" value="vWFA_dom_sf"/>
</dbReference>
<protein>
    <recommendedName>
        <fullName evidence="3">Carbon monoxide oxidation accessory protein CoxE</fullName>
    </recommendedName>
</protein>
<dbReference type="SUPFAM" id="SSF53300">
    <property type="entry name" value="vWA-like"/>
    <property type="match status" value="1"/>
</dbReference>
<evidence type="ECO:0000256" key="1">
    <source>
        <dbReference type="SAM" id="MobiDB-lite"/>
    </source>
</evidence>
<dbReference type="PIRSF" id="PIRSF010256">
    <property type="entry name" value="CoxE_vWa"/>
    <property type="match status" value="1"/>
</dbReference>
<dbReference type="Gene3D" id="3.40.50.410">
    <property type="entry name" value="von Willebrand factor, type A domain"/>
    <property type="match status" value="1"/>
</dbReference>
<name>A0A6J4TG54_9ACTN</name>
<proteinExistence type="predicted"/>
<evidence type="ECO:0000313" key="2">
    <source>
        <dbReference type="EMBL" id="CAA9521235.1"/>
    </source>
</evidence>
<feature type="region of interest" description="Disordered" evidence="1">
    <location>
        <begin position="166"/>
        <end position="185"/>
    </location>
</feature>
<dbReference type="AlphaFoldDB" id="A0A6J4TG54"/>
<dbReference type="InterPro" id="IPR011195">
    <property type="entry name" value="UCP010256"/>
</dbReference>
<organism evidence="2">
    <name type="scientific">uncultured Solirubrobacteraceae bacterium</name>
    <dbReference type="NCBI Taxonomy" id="1162706"/>
    <lineage>
        <taxon>Bacteria</taxon>
        <taxon>Bacillati</taxon>
        <taxon>Actinomycetota</taxon>
        <taxon>Thermoleophilia</taxon>
        <taxon>Solirubrobacterales</taxon>
        <taxon>Solirubrobacteraceae</taxon>
        <taxon>environmental samples</taxon>
    </lineage>
</organism>
<dbReference type="Pfam" id="PF05762">
    <property type="entry name" value="VWA_CoxE"/>
    <property type="match status" value="1"/>
</dbReference>
<evidence type="ECO:0008006" key="3">
    <source>
        <dbReference type="Google" id="ProtNLM"/>
    </source>
</evidence>
<dbReference type="CDD" id="cd00198">
    <property type="entry name" value="vWFA"/>
    <property type="match status" value="1"/>
</dbReference>
<accession>A0A6J4TG54</accession>
<reference evidence="2" key="1">
    <citation type="submission" date="2020-02" db="EMBL/GenBank/DDBJ databases">
        <authorList>
            <person name="Meier V. D."/>
        </authorList>
    </citation>
    <scope>NUCLEOTIDE SEQUENCE</scope>
    <source>
        <strain evidence="2">AVDCRST_MAG53</strain>
    </source>
</reference>
<sequence length="403" mass="44235">MLRTFGMSASVDSEHVFMRALAEIDVRERDAVYWAAHAAFVHGPDERPVFDVVFERFWEGRALILEERGAEHGEDDARMSGSHHGGESLPQFGAEGEQASPLDGDNNRATREIPSPDGNEGKSNQEIGVLAAWSAQDTASEEERLKYQADELAALRQLAHEIKRAAPERRSRRCKPAPGGDRLDVRGTLRGSLATDGEAFRLSFTAPTLRPRRLLFLCDVSGSMERYSRVLLASLKAAVGATRKAEAFVFATRLTRLTRSLDGHDLERALDHARAAIPDWSGGTRIGAALEEFNHSYGRRGFARGAIVIVVSDGWDRGDPEILATEVRRLQLQARQLVWINPRPMTVDQQPLAIGMRAAMPYVDEFVAGHDPRAIAGLARLIGGLGADRPQRAVVPRAAPTVA</sequence>
<gene>
    <name evidence="2" type="ORF">AVDCRST_MAG53-3566</name>
</gene>
<dbReference type="PANTHER" id="PTHR39338:SF6">
    <property type="entry name" value="BLL5662 PROTEIN"/>
    <property type="match status" value="1"/>
</dbReference>